<dbReference type="InterPro" id="IPR001547">
    <property type="entry name" value="Glyco_hydro_5"/>
</dbReference>
<dbReference type="PANTHER" id="PTHR31297">
    <property type="entry name" value="GLUCAN ENDO-1,6-BETA-GLUCOSIDASE B"/>
    <property type="match status" value="1"/>
</dbReference>
<reference evidence="12 13" key="1">
    <citation type="submission" date="2020-09" db="EMBL/GenBank/DDBJ databases">
        <title>Paenibacillus sp. strain PR3 16S rRNA gene Genome sequencing and assembly.</title>
        <authorList>
            <person name="Kim J."/>
        </authorList>
    </citation>
    <scope>NUCLEOTIDE SEQUENCE [LARGE SCALE GENOMIC DNA]</scope>
    <source>
        <strain evidence="12 13">PR3</strain>
    </source>
</reference>
<evidence type="ECO:0000256" key="9">
    <source>
        <dbReference type="SAM" id="Phobius"/>
    </source>
</evidence>
<dbReference type="Gene3D" id="2.60.40.10">
    <property type="entry name" value="Immunoglobulins"/>
    <property type="match status" value="1"/>
</dbReference>
<dbReference type="SUPFAM" id="SSF51445">
    <property type="entry name" value="(Trans)glycosidases"/>
    <property type="match status" value="1"/>
</dbReference>
<evidence type="ECO:0000256" key="2">
    <source>
        <dbReference type="ARBA" id="ARBA00022801"/>
    </source>
</evidence>
<keyword evidence="5 7" id="KW-0326">Glycosidase</keyword>
<proteinExistence type="inferred from homology"/>
<feature type="transmembrane region" description="Helical" evidence="9">
    <location>
        <begin position="7"/>
        <end position="26"/>
    </location>
</feature>
<dbReference type="InterPro" id="IPR013783">
    <property type="entry name" value="Ig-like_fold"/>
</dbReference>
<dbReference type="InterPro" id="IPR014756">
    <property type="entry name" value="Ig_E-set"/>
</dbReference>
<evidence type="ECO:0000256" key="5">
    <source>
        <dbReference type="ARBA" id="ARBA00023295"/>
    </source>
</evidence>
<evidence type="ECO:0000313" key="12">
    <source>
        <dbReference type="EMBL" id="MBD3920629.1"/>
    </source>
</evidence>
<dbReference type="Pfam" id="PF00150">
    <property type="entry name" value="Cellulase"/>
    <property type="match status" value="1"/>
</dbReference>
<keyword evidence="13" id="KW-1185">Reference proteome</keyword>
<keyword evidence="9" id="KW-1133">Transmembrane helix</keyword>
<dbReference type="InterPro" id="IPR017853">
    <property type="entry name" value="GH"/>
</dbReference>
<comment type="caution">
    <text evidence="12">The sequence shown here is derived from an EMBL/GenBank/DDBJ whole genome shotgun (WGS) entry which is preliminary data.</text>
</comment>
<keyword evidence="4" id="KW-0119">Carbohydrate metabolism</keyword>
<keyword evidence="9" id="KW-0812">Transmembrane</keyword>
<feature type="domain" description="Carbohydrate binding X2" evidence="11">
    <location>
        <begin position="406"/>
        <end position="482"/>
    </location>
</feature>
<evidence type="ECO:0000256" key="7">
    <source>
        <dbReference type="RuleBase" id="RU361153"/>
    </source>
</evidence>
<gene>
    <name evidence="12" type="ORF">H8B09_17830</name>
</gene>
<evidence type="ECO:0000313" key="13">
    <source>
        <dbReference type="Proteomes" id="UP000609346"/>
    </source>
</evidence>
<dbReference type="PROSITE" id="PS00659">
    <property type="entry name" value="GLYCOSYL_HYDROL_F5"/>
    <property type="match status" value="1"/>
</dbReference>
<evidence type="ECO:0000259" key="10">
    <source>
        <dbReference type="Pfam" id="PF00150"/>
    </source>
</evidence>
<dbReference type="RefSeq" id="WP_191204913.1">
    <property type="nucleotide sequence ID" value="NZ_JACXZA010000004.1"/>
</dbReference>
<keyword evidence="2 7" id="KW-0378">Hydrolase</keyword>
<evidence type="ECO:0000256" key="4">
    <source>
        <dbReference type="ARBA" id="ARBA00023277"/>
    </source>
</evidence>
<feature type="domain" description="Glycoside hydrolase family 5" evidence="10">
    <location>
        <begin position="104"/>
        <end position="366"/>
    </location>
</feature>
<evidence type="ECO:0000256" key="3">
    <source>
        <dbReference type="ARBA" id="ARBA00023001"/>
    </source>
</evidence>
<organism evidence="12 13">
    <name type="scientific">Paenibacillus terricola</name>
    <dbReference type="NCBI Taxonomy" id="2763503"/>
    <lineage>
        <taxon>Bacteria</taxon>
        <taxon>Bacillati</taxon>
        <taxon>Bacillota</taxon>
        <taxon>Bacilli</taxon>
        <taxon>Bacillales</taxon>
        <taxon>Paenibacillaceae</taxon>
        <taxon>Paenibacillus</taxon>
    </lineage>
</organism>
<dbReference type="Gene3D" id="3.20.20.80">
    <property type="entry name" value="Glycosidases"/>
    <property type="match status" value="1"/>
</dbReference>
<dbReference type="Pfam" id="PF03442">
    <property type="entry name" value="CBM_X2"/>
    <property type="match status" value="1"/>
</dbReference>
<keyword evidence="6" id="KW-0624">Polysaccharide degradation</keyword>
<dbReference type="InterPro" id="IPR005102">
    <property type="entry name" value="Carbo-bd_X2"/>
</dbReference>
<dbReference type="EMBL" id="JACXZA010000004">
    <property type="protein sequence ID" value="MBD3920629.1"/>
    <property type="molecule type" value="Genomic_DNA"/>
</dbReference>
<keyword evidence="3" id="KW-0136">Cellulose degradation</keyword>
<evidence type="ECO:0000256" key="8">
    <source>
        <dbReference type="SAM" id="MobiDB-lite"/>
    </source>
</evidence>
<accession>A0ABR8N2C8</accession>
<feature type="region of interest" description="Disordered" evidence="8">
    <location>
        <begin position="31"/>
        <end position="67"/>
    </location>
</feature>
<dbReference type="InterPro" id="IPR018087">
    <property type="entry name" value="Glyco_hydro_5_CS"/>
</dbReference>
<sequence>MRSRGRYGLYVVIVIGVMAIASMLFMNRDNKQEPAKEKNTTLQHSGQSGEIGKSMITPTDNTAGQEPAEEPVLDPFIPITAVDAVAQMGVGWNLGNQLDAMPDEGDWGNGLVDTSVFDEVKDAGFDLIRIPVSWNDHIGAAPDYTIETLWMDRVEEVVDWAIERNMWVMLNVHHDSWKYMNLDKQADPEESLRKFVKVWEQIAQRFSGKSEKLMLETLNEPTDIDPDKLNELNDQILQIIRNSGGNNKERLVVEPGLHTNIDETIKTFKKPNDPYVILTVHNYDPWDYVSNWWGHVTWGTDSDKTYFDDMFKRLHDKFVADGLPVIIGEFGTLGTNERHSKWSYHDYFVRTAKKYGMVSVWWDNGEHLDRLRGYWNDPIVKDIIVNASHGIANSFVETGDLYVRQDKADDTALQLELNGNTMIGVFNGDTALGEDDYGYDADNAKVTIKRAYLEGMLKDKGLGDMGQLTFRFSQGADQIVHVHQYKDPVLKQKELVIDRSGGDIVGDTGIELDYNGTEMARIKAVEADGQSVHTEWKDKQYVNLSDDFTFDAYRVYLKAKFANMFDKDATITLEFWPSGVQLEVPVKAIYKK</sequence>
<dbReference type="Proteomes" id="UP000609346">
    <property type="component" value="Unassembled WGS sequence"/>
</dbReference>
<dbReference type="PANTHER" id="PTHR31297:SF17">
    <property type="entry name" value="ENDOGLUCANASE"/>
    <property type="match status" value="1"/>
</dbReference>
<evidence type="ECO:0000256" key="1">
    <source>
        <dbReference type="ARBA" id="ARBA00022729"/>
    </source>
</evidence>
<evidence type="ECO:0000256" key="6">
    <source>
        <dbReference type="ARBA" id="ARBA00023326"/>
    </source>
</evidence>
<protein>
    <submittedName>
        <fullName evidence="12">Cellulase family glycosylhydrolase</fullName>
    </submittedName>
</protein>
<keyword evidence="1" id="KW-0732">Signal</keyword>
<dbReference type="SUPFAM" id="SSF81296">
    <property type="entry name" value="E set domains"/>
    <property type="match status" value="1"/>
</dbReference>
<keyword evidence="9" id="KW-0472">Membrane</keyword>
<dbReference type="InterPro" id="IPR050386">
    <property type="entry name" value="Glycosyl_hydrolase_5"/>
</dbReference>
<evidence type="ECO:0000259" key="11">
    <source>
        <dbReference type="Pfam" id="PF03442"/>
    </source>
</evidence>
<name>A0ABR8N2C8_9BACL</name>
<comment type="similarity">
    <text evidence="7">Belongs to the glycosyl hydrolase 5 (cellulase A) family.</text>
</comment>